<evidence type="ECO:0000256" key="1">
    <source>
        <dbReference type="SAM" id="Phobius"/>
    </source>
</evidence>
<reference evidence="3 4" key="1">
    <citation type="journal article" date="2019" name="Nat. Ecol. Evol.">
        <title>Megaphylogeny resolves global patterns of mushroom evolution.</title>
        <authorList>
            <person name="Varga T."/>
            <person name="Krizsan K."/>
            <person name="Foldi C."/>
            <person name="Dima B."/>
            <person name="Sanchez-Garcia M."/>
            <person name="Sanchez-Ramirez S."/>
            <person name="Szollosi G.J."/>
            <person name="Szarkandi J.G."/>
            <person name="Papp V."/>
            <person name="Albert L."/>
            <person name="Andreopoulos W."/>
            <person name="Angelini C."/>
            <person name="Antonin V."/>
            <person name="Barry K.W."/>
            <person name="Bougher N.L."/>
            <person name="Buchanan P."/>
            <person name="Buyck B."/>
            <person name="Bense V."/>
            <person name="Catcheside P."/>
            <person name="Chovatia M."/>
            <person name="Cooper J."/>
            <person name="Damon W."/>
            <person name="Desjardin D."/>
            <person name="Finy P."/>
            <person name="Geml J."/>
            <person name="Haridas S."/>
            <person name="Hughes K."/>
            <person name="Justo A."/>
            <person name="Karasinski D."/>
            <person name="Kautmanova I."/>
            <person name="Kiss B."/>
            <person name="Kocsube S."/>
            <person name="Kotiranta H."/>
            <person name="LaButti K.M."/>
            <person name="Lechner B.E."/>
            <person name="Liimatainen K."/>
            <person name="Lipzen A."/>
            <person name="Lukacs Z."/>
            <person name="Mihaltcheva S."/>
            <person name="Morgado L.N."/>
            <person name="Niskanen T."/>
            <person name="Noordeloos M.E."/>
            <person name="Ohm R.A."/>
            <person name="Ortiz-Santana B."/>
            <person name="Ovrebo C."/>
            <person name="Racz N."/>
            <person name="Riley R."/>
            <person name="Savchenko A."/>
            <person name="Shiryaev A."/>
            <person name="Soop K."/>
            <person name="Spirin V."/>
            <person name="Szebenyi C."/>
            <person name="Tomsovsky M."/>
            <person name="Tulloss R.E."/>
            <person name="Uehling J."/>
            <person name="Grigoriev I.V."/>
            <person name="Vagvolgyi C."/>
            <person name="Papp T."/>
            <person name="Martin F.M."/>
            <person name="Miettinen O."/>
            <person name="Hibbett D.S."/>
            <person name="Nagy L.G."/>
        </authorList>
    </citation>
    <scope>NUCLEOTIDE SEQUENCE [LARGE SCALE GENOMIC DNA]</scope>
    <source>
        <strain evidence="3 4">CBS 166.37</strain>
    </source>
</reference>
<evidence type="ECO:0000256" key="2">
    <source>
        <dbReference type="SAM" id="SignalP"/>
    </source>
</evidence>
<keyword evidence="2" id="KW-0732">Signal</keyword>
<name>A0A5C3M9H7_9AGAR</name>
<keyword evidence="1" id="KW-0812">Transmembrane</keyword>
<accession>A0A5C3M9H7</accession>
<feature type="transmembrane region" description="Helical" evidence="1">
    <location>
        <begin position="174"/>
        <end position="195"/>
    </location>
</feature>
<keyword evidence="1" id="KW-0472">Membrane</keyword>
<organism evidence="3 4">
    <name type="scientific">Crucibulum laeve</name>
    <dbReference type="NCBI Taxonomy" id="68775"/>
    <lineage>
        <taxon>Eukaryota</taxon>
        <taxon>Fungi</taxon>
        <taxon>Dikarya</taxon>
        <taxon>Basidiomycota</taxon>
        <taxon>Agaricomycotina</taxon>
        <taxon>Agaricomycetes</taxon>
        <taxon>Agaricomycetidae</taxon>
        <taxon>Agaricales</taxon>
        <taxon>Agaricineae</taxon>
        <taxon>Nidulariaceae</taxon>
        <taxon>Crucibulum</taxon>
    </lineage>
</organism>
<feature type="signal peptide" evidence="2">
    <location>
        <begin position="1"/>
        <end position="18"/>
    </location>
</feature>
<dbReference type="EMBL" id="ML213606">
    <property type="protein sequence ID" value="TFK37801.1"/>
    <property type="molecule type" value="Genomic_DNA"/>
</dbReference>
<protein>
    <recommendedName>
        <fullName evidence="5">Sc15 protein</fullName>
    </recommendedName>
</protein>
<proteinExistence type="predicted"/>
<gene>
    <name evidence="3" type="ORF">BDQ12DRAFT_713275</name>
</gene>
<evidence type="ECO:0000313" key="4">
    <source>
        <dbReference type="Proteomes" id="UP000308652"/>
    </source>
</evidence>
<keyword evidence="4" id="KW-1185">Reference proteome</keyword>
<dbReference type="AlphaFoldDB" id="A0A5C3M9H7"/>
<dbReference type="Proteomes" id="UP000308652">
    <property type="component" value="Unassembled WGS sequence"/>
</dbReference>
<evidence type="ECO:0000313" key="3">
    <source>
        <dbReference type="EMBL" id="TFK37801.1"/>
    </source>
</evidence>
<dbReference type="OrthoDB" id="2575973at2759"/>
<sequence>MIASRILFSFLTLGVISAAAIPTAVTVEKREDVSDILAVVSTLQGSTGSILPQIDALSTDDSATEDDASALLSQLSAALGTASTSFTNLQGKVNTNSGGSKQDVANAVAPVYNNIAVSLNNFKKHKPHFAPLFIKFGIDAALNKILLGLDILLAGVVKLVAVLLIDVGVILNGLGFTLIFATLGLGGLLGGILGIL</sequence>
<keyword evidence="1" id="KW-1133">Transmembrane helix</keyword>
<feature type="chain" id="PRO_5022859468" description="Sc15 protein" evidence="2">
    <location>
        <begin position="19"/>
        <end position="196"/>
    </location>
</feature>
<feature type="transmembrane region" description="Helical" evidence="1">
    <location>
        <begin position="145"/>
        <end position="167"/>
    </location>
</feature>
<evidence type="ECO:0008006" key="5">
    <source>
        <dbReference type="Google" id="ProtNLM"/>
    </source>
</evidence>